<feature type="region of interest" description="Disordered" evidence="12">
    <location>
        <begin position="205"/>
        <end position="232"/>
    </location>
</feature>
<dbReference type="AlphaFoldDB" id="A0A0L0D614"/>
<dbReference type="GO" id="GO:0046872">
    <property type="term" value="F:metal ion binding"/>
    <property type="evidence" value="ECO:0007669"/>
    <property type="project" value="UniProtKB-KW"/>
</dbReference>
<evidence type="ECO:0000256" key="3">
    <source>
        <dbReference type="ARBA" id="ARBA00022722"/>
    </source>
</evidence>
<evidence type="ECO:0000256" key="4">
    <source>
        <dbReference type="ARBA" id="ARBA00022723"/>
    </source>
</evidence>
<feature type="compositionally biased region" description="Acidic residues" evidence="12">
    <location>
        <begin position="211"/>
        <end position="224"/>
    </location>
</feature>
<evidence type="ECO:0000256" key="10">
    <source>
        <dbReference type="ARBA" id="ARBA00023242"/>
    </source>
</evidence>
<dbReference type="GO" id="GO:0005634">
    <property type="term" value="C:nucleus"/>
    <property type="evidence" value="ECO:0007669"/>
    <property type="project" value="UniProtKB-SubCell"/>
</dbReference>
<proteinExistence type="inferred from homology"/>
<dbReference type="InterPro" id="IPR029060">
    <property type="entry name" value="PIN-like_dom_sf"/>
</dbReference>
<dbReference type="SUPFAM" id="SSF88723">
    <property type="entry name" value="PIN domain-like"/>
    <property type="match status" value="1"/>
</dbReference>
<dbReference type="GO" id="GO:0003697">
    <property type="term" value="F:single-stranded DNA binding"/>
    <property type="evidence" value="ECO:0007669"/>
    <property type="project" value="TreeGrafter"/>
</dbReference>
<organism evidence="14 15">
    <name type="scientific">Thecamonas trahens ATCC 50062</name>
    <dbReference type="NCBI Taxonomy" id="461836"/>
    <lineage>
        <taxon>Eukaryota</taxon>
        <taxon>Apusozoa</taxon>
        <taxon>Apusomonadida</taxon>
        <taxon>Apusomonadidae</taxon>
        <taxon>Thecamonas</taxon>
    </lineage>
</organism>
<dbReference type="STRING" id="461836.A0A0L0D614"/>
<dbReference type="InterPro" id="IPR008918">
    <property type="entry name" value="HhH2"/>
</dbReference>
<evidence type="ECO:0000313" key="14">
    <source>
        <dbReference type="EMBL" id="KNC46753.1"/>
    </source>
</evidence>
<dbReference type="GeneID" id="25562803"/>
<keyword evidence="15" id="KW-1185">Reference proteome</keyword>
<comment type="subcellular location">
    <subcellularLocation>
        <location evidence="2">Nucleus</location>
    </subcellularLocation>
</comment>
<evidence type="ECO:0000256" key="9">
    <source>
        <dbReference type="ARBA" id="ARBA00023204"/>
    </source>
</evidence>
<feature type="compositionally biased region" description="Polar residues" evidence="12">
    <location>
        <begin position="1"/>
        <end position="22"/>
    </location>
</feature>
<evidence type="ECO:0000256" key="12">
    <source>
        <dbReference type="SAM" id="MobiDB-lite"/>
    </source>
</evidence>
<dbReference type="InterPro" id="IPR036279">
    <property type="entry name" value="5-3_exonuclease_C_sf"/>
</dbReference>
<keyword evidence="4" id="KW-0479">Metal-binding</keyword>
<dbReference type="InterPro" id="IPR006086">
    <property type="entry name" value="XPG-I_dom"/>
</dbReference>
<evidence type="ECO:0000256" key="11">
    <source>
        <dbReference type="ARBA" id="ARBA00038112"/>
    </source>
</evidence>
<evidence type="ECO:0000256" key="5">
    <source>
        <dbReference type="ARBA" id="ARBA00022759"/>
    </source>
</evidence>
<evidence type="ECO:0000256" key="6">
    <source>
        <dbReference type="ARBA" id="ARBA00022763"/>
    </source>
</evidence>
<keyword evidence="6" id="KW-0227">DNA damage</keyword>
<keyword evidence="10" id="KW-0539">Nucleus</keyword>
<comment type="cofactor">
    <cofactor evidence="1">
        <name>Mg(2+)</name>
        <dbReference type="ChEBI" id="CHEBI:18420"/>
    </cofactor>
</comment>
<dbReference type="PANTHER" id="PTHR16171">
    <property type="entry name" value="DNA REPAIR PROTEIN COMPLEMENTING XP-G CELLS-RELATED"/>
    <property type="match status" value="1"/>
</dbReference>
<evidence type="ECO:0000313" key="15">
    <source>
        <dbReference type="Proteomes" id="UP000054408"/>
    </source>
</evidence>
<protein>
    <recommendedName>
        <fullName evidence="13">XPG-I domain-containing protein</fullName>
    </recommendedName>
</protein>
<feature type="compositionally biased region" description="Polar residues" evidence="12">
    <location>
        <begin position="53"/>
        <end position="64"/>
    </location>
</feature>
<feature type="compositionally biased region" description="Acidic residues" evidence="12">
    <location>
        <begin position="312"/>
        <end position="326"/>
    </location>
</feature>
<feature type="region of interest" description="Disordered" evidence="12">
    <location>
        <begin position="52"/>
        <end position="74"/>
    </location>
</feature>
<dbReference type="eggNOG" id="KOG2520">
    <property type="taxonomic scope" value="Eukaryota"/>
</dbReference>
<accession>A0A0L0D614</accession>
<feature type="region of interest" description="Disordered" evidence="12">
    <location>
        <begin position="675"/>
        <end position="701"/>
    </location>
</feature>
<dbReference type="GO" id="GO:0048256">
    <property type="term" value="F:flap endonuclease activity"/>
    <property type="evidence" value="ECO:0007669"/>
    <property type="project" value="UniProtKB-ARBA"/>
</dbReference>
<dbReference type="PRINTS" id="PR00853">
    <property type="entry name" value="XPGRADSUPER"/>
</dbReference>
<name>A0A0L0D614_THETB</name>
<comment type="similarity">
    <text evidence="11">Belongs to the XPG/RAD2 endonuclease family. GEN subfamily.</text>
</comment>
<dbReference type="SMART" id="SM00484">
    <property type="entry name" value="XPGI"/>
    <property type="match status" value="1"/>
</dbReference>
<evidence type="ECO:0000256" key="7">
    <source>
        <dbReference type="ARBA" id="ARBA00022801"/>
    </source>
</evidence>
<dbReference type="EMBL" id="GL349444">
    <property type="protein sequence ID" value="KNC46753.1"/>
    <property type="molecule type" value="Genomic_DNA"/>
</dbReference>
<dbReference type="GO" id="GO:0006281">
    <property type="term" value="P:DNA repair"/>
    <property type="evidence" value="ECO:0007669"/>
    <property type="project" value="UniProtKB-KW"/>
</dbReference>
<dbReference type="Proteomes" id="UP000054408">
    <property type="component" value="Unassembled WGS sequence"/>
</dbReference>
<sequence>MHTSKTAASNPQPTSTASTGAGSNDDGPITIAVGDADDAFPVDFFDQYAAKATQPTSTASTGAGSNDDGPITIAVGDADDAFPVDFFDQYAAKATQPTSTASTGAGSNDDSPITIALGDADDAFPVDFFDQYAAKGTASSSSKTSTARTVVDLTEDDALDIVAESRQHAGGGFVAESSPAGGFMTENAEIPEELAQELAELNALDDGGTTTDEDGATTDEDEDKDYGGGSDVVDLTMQGRLAQFEASVAAPARPPVAKGPGAVTRGGFLYYGASGGNSIADEMAERAALSDSSSTTADDVMSEVGASASDSESADNDGSGDDEAELPADGGGLAAAADGDFASDLSKWDDHGVELVDLLVSASVRKALGAGGETAPSAAARALQAETISEELVFECASLLDVMGIPYIQAPFEAEAQCAVLLELGLVDGIITDDSDVFLFGGDRVYRSFFDERRYVRRFDMSVMKDELGLDRDALVFLAHLLGSDYTAGVHGVGAVTAMEVLAAWPPSEYGGGREGVVQALEAFKAYVTALPHEADALIAGRPERLRVRAAVKRLQSTVQLPARFPDTAVVEAYLAPAATRDDEPFEWEEPRFDALEQFAVQTFRWSAEKAATEVAPVRASYAELVPAKVQTKIDAFYLGAGAGGLEHITRIGSRRLRGVVAQLLGVKLSSLPAPPEEEARATARKRKRKRGAEPAPAEANAPLPAVADVDMLRIHDALHNYAVRRVVVQGEAREVQVFPNSGCRFVAVGPYTFIEQNKAKDSYYAAKARDGALISWIPTKDGSQWGCIYNSVIKHPLPPLSAVDPSGMHSSEEWTPHMLATLEATLASVERGQARASPARPAKRAKPS</sequence>
<feature type="region of interest" description="Disordered" evidence="12">
    <location>
        <begin position="290"/>
        <end position="333"/>
    </location>
</feature>
<keyword evidence="8" id="KW-0460">Magnesium</keyword>
<keyword evidence="5" id="KW-0255">Endonuclease</keyword>
<dbReference type="SMART" id="SM00279">
    <property type="entry name" value="HhH2"/>
    <property type="match status" value="1"/>
</dbReference>
<dbReference type="FunFam" id="1.10.150.20:FF:000030">
    <property type="entry name" value="Flap endonuclease GEN-like 1"/>
    <property type="match status" value="1"/>
</dbReference>
<dbReference type="RefSeq" id="XP_013760033.1">
    <property type="nucleotide sequence ID" value="XM_013904579.1"/>
</dbReference>
<evidence type="ECO:0000259" key="13">
    <source>
        <dbReference type="SMART" id="SM00484"/>
    </source>
</evidence>
<dbReference type="PROSITE" id="PS00842">
    <property type="entry name" value="XPG_2"/>
    <property type="match status" value="1"/>
</dbReference>
<evidence type="ECO:0000256" key="1">
    <source>
        <dbReference type="ARBA" id="ARBA00001946"/>
    </source>
</evidence>
<reference evidence="14 15" key="1">
    <citation type="submission" date="2010-05" db="EMBL/GenBank/DDBJ databases">
        <title>The Genome Sequence of Thecamonas trahens ATCC 50062.</title>
        <authorList>
            <consortium name="The Broad Institute Genome Sequencing Platform"/>
            <person name="Russ C."/>
            <person name="Cuomo C."/>
            <person name="Shea T."/>
            <person name="Young S.K."/>
            <person name="Zeng Q."/>
            <person name="Koehrsen M."/>
            <person name="Haas B."/>
            <person name="Borodovsky M."/>
            <person name="Guigo R."/>
            <person name="Alvarado L."/>
            <person name="Berlin A."/>
            <person name="Bochicchio J."/>
            <person name="Borenstein D."/>
            <person name="Chapman S."/>
            <person name="Chen Z."/>
            <person name="Freedman E."/>
            <person name="Gellesch M."/>
            <person name="Goldberg J."/>
            <person name="Griggs A."/>
            <person name="Gujja S."/>
            <person name="Heilman E."/>
            <person name="Heiman D."/>
            <person name="Hepburn T."/>
            <person name="Howarth C."/>
            <person name="Jen D."/>
            <person name="Larson L."/>
            <person name="Mehta T."/>
            <person name="Park D."/>
            <person name="Pearson M."/>
            <person name="Roberts A."/>
            <person name="Saif S."/>
            <person name="Shenoy N."/>
            <person name="Sisk P."/>
            <person name="Stolte C."/>
            <person name="Sykes S."/>
            <person name="Thomson T."/>
            <person name="Walk T."/>
            <person name="White J."/>
            <person name="Yandava C."/>
            <person name="Burger G."/>
            <person name="Gray M.W."/>
            <person name="Holland P.W.H."/>
            <person name="King N."/>
            <person name="Lang F.B.F."/>
            <person name="Roger A.J."/>
            <person name="Ruiz-Trillo I."/>
            <person name="Lander E."/>
            <person name="Nusbaum C."/>
        </authorList>
    </citation>
    <scope>NUCLEOTIDE SEQUENCE [LARGE SCALE GENOMIC DNA]</scope>
    <source>
        <strain evidence="14 15">ATCC 50062</strain>
    </source>
</reference>
<keyword evidence="7" id="KW-0378">Hydrolase</keyword>
<dbReference type="SUPFAM" id="SSF47807">
    <property type="entry name" value="5' to 3' exonuclease, C-terminal subdomain"/>
    <property type="match status" value="1"/>
</dbReference>
<keyword evidence="3" id="KW-0540">Nuclease</keyword>
<dbReference type="CDD" id="cd09868">
    <property type="entry name" value="PIN_XPG_RAD2"/>
    <property type="match status" value="1"/>
</dbReference>
<evidence type="ECO:0000256" key="2">
    <source>
        <dbReference type="ARBA" id="ARBA00004123"/>
    </source>
</evidence>
<dbReference type="Pfam" id="PF00867">
    <property type="entry name" value="XPG_I"/>
    <property type="match status" value="1"/>
</dbReference>
<dbReference type="OrthoDB" id="31113at2759"/>
<feature type="compositionally biased region" description="Low complexity" evidence="12">
    <location>
        <begin position="290"/>
        <end position="311"/>
    </location>
</feature>
<gene>
    <name evidence="14" type="ORF">AMSG_03182</name>
</gene>
<keyword evidence="9" id="KW-0234">DNA repair</keyword>
<dbReference type="Gene3D" id="1.10.150.20">
    <property type="entry name" value="5' to 3' exonuclease, C-terminal subdomain"/>
    <property type="match status" value="1"/>
</dbReference>
<evidence type="ECO:0000256" key="8">
    <source>
        <dbReference type="ARBA" id="ARBA00022842"/>
    </source>
</evidence>
<dbReference type="InterPro" id="IPR019974">
    <property type="entry name" value="XPG_CS"/>
</dbReference>
<feature type="region of interest" description="Disordered" evidence="12">
    <location>
        <begin position="1"/>
        <end position="34"/>
    </location>
</feature>
<dbReference type="Gene3D" id="3.40.50.1010">
    <property type="entry name" value="5'-nuclease"/>
    <property type="match status" value="1"/>
</dbReference>
<dbReference type="PANTHER" id="PTHR16171:SF7">
    <property type="entry name" value="DNA REPAIR PROTEIN RAD2"/>
    <property type="match status" value="1"/>
</dbReference>
<dbReference type="InterPro" id="IPR006084">
    <property type="entry name" value="XPG/Rad2"/>
</dbReference>
<feature type="domain" description="XPG-I" evidence="13">
    <location>
        <begin position="401"/>
        <end position="470"/>
    </location>
</feature>